<dbReference type="PANTHER" id="PTHR34236:SF1">
    <property type="entry name" value="DIMETHYL SULFOXIDE REDUCTASE TRANSCRIPTIONAL ACTIVATOR"/>
    <property type="match status" value="1"/>
</dbReference>
<keyword evidence="1" id="KW-0805">Transcription regulation</keyword>
<accession>A0AAV3UJV4</accession>
<sequence>MPRVRLKTKIGADDDNWLAGVSTDFSDAGFKILASTPTDDGVLEIVEVTTPDRDTIVRRFDDAPEVHSYEVLHSDEEMVLIQLVFPMPSSYEARRATGNLPQFPLIIRDGWLSSELIGSQEQLSEFTTELAAADIPYEIMSFTQSYEASGLLTERQREFITEAVERGYYDSPRDCTLIELAETFGVNQSAASGILHRGEGRIIKKFIS</sequence>
<comment type="caution">
    <text evidence="4">The sequence shown here is derived from an EMBL/GenBank/DDBJ whole genome shotgun (WGS) entry which is preliminary data.</text>
</comment>
<protein>
    <submittedName>
        <fullName evidence="4">Helix-turn-helix domain-containing protein</fullName>
    </submittedName>
</protein>
<dbReference type="InterPro" id="IPR007050">
    <property type="entry name" value="HTH_bacterioopsin"/>
</dbReference>
<organism evidence="4 5">
    <name type="scientific">Haladaptatus pallidirubidus</name>
    <dbReference type="NCBI Taxonomy" id="1008152"/>
    <lineage>
        <taxon>Archaea</taxon>
        <taxon>Methanobacteriati</taxon>
        <taxon>Methanobacteriota</taxon>
        <taxon>Stenosarchaea group</taxon>
        <taxon>Halobacteria</taxon>
        <taxon>Halobacteriales</taxon>
        <taxon>Haladaptataceae</taxon>
        <taxon>Haladaptatus</taxon>
    </lineage>
</organism>
<dbReference type="PANTHER" id="PTHR34236">
    <property type="entry name" value="DIMETHYL SULFOXIDE REDUCTASE TRANSCRIPTIONAL ACTIVATOR"/>
    <property type="match status" value="1"/>
</dbReference>
<evidence type="ECO:0000313" key="5">
    <source>
        <dbReference type="Proteomes" id="UP001501729"/>
    </source>
</evidence>
<evidence type="ECO:0000256" key="1">
    <source>
        <dbReference type="ARBA" id="ARBA00023015"/>
    </source>
</evidence>
<feature type="domain" description="HTH bat-type" evidence="3">
    <location>
        <begin position="152"/>
        <end position="204"/>
    </location>
</feature>
<gene>
    <name evidence="4" type="ORF">GCM10025751_32370</name>
</gene>
<dbReference type="Proteomes" id="UP001501729">
    <property type="component" value="Unassembled WGS sequence"/>
</dbReference>
<name>A0AAV3UJV4_9EURY</name>
<dbReference type="Pfam" id="PF04967">
    <property type="entry name" value="HTH_10"/>
    <property type="match status" value="1"/>
</dbReference>
<reference evidence="4 5" key="1">
    <citation type="journal article" date="2019" name="Int. J. Syst. Evol. Microbiol.">
        <title>The Global Catalogue of Microorganisms (GCM) 10K type strain sequencing project: providing services to taxonomists for standard genome sequencing and annotation.</title>
        <authorList>
            <consortium name="The Broad Institute Genomics Platform"/>
            <consortium name="The Broad Institute Genome Sequencing Center for Infectious Disease"/>
            <person name="Wu L."/>
            <person name="Ma J."/>
        </authorList>
    </citation>
    <scope>NUCLEOTIDE SEQUENCE [LARGE SCALE GENOMIC DNA]</scope>
    <source>
        <strain evidence="4 5">JCM 17504</strain>
    </source>
</reference>
<keyword evidence="2" id="KW-0804">Transcription</keyword>
<proteinExistence type="predicted"/>
<evidence type="ECO:0000259" key="3">
    <source>
        <dbReference type="Pfam" id="PF04967"/>
    </source>
</evidence>
<evidence type="ECO:0000313" key="4">
    <source>
        <dbReference type="EMBL" id="GAA5054166.1"/>
    </source>
</evidence>
<dbReference type="EMBL" id="BAABKX010000013">
    <property type="protein sequence ID" value="GAA5054166.1"/>
    <property type="molecule type" value="Genomic_DNA"/>
</dbReference>
<dbReference type="AlphaFoldDB" id="A0AAV3UJV4"/>
<keyword evidence="5" id="KW-1185">Reference proteome</keyword>
<evidence type="ECO:0000256" key="2">
    <source>
        <dbReference type="ARBA" id="ARBA00023163"/>
    </source>
</evidence>
<dbReference type="RefSeq" id="WP_227778415.1">
    <property type="nucleotide sequence ID" value="NZ_BAABKX010000013.1"/>
</dbReference>
<dbReference type="GeneID" id="68616716"/>